<dbReference type="Gene3D" id="3.50.50.60">
    <property type="entry name" value="FAD/NAD(P)-binding domain"/>
    <property type="match status" value="1"/>
</dbReference>
<dbReference type="EMBL" id="CP047650">
    <property type="protein sequence ID" value="QHJ01686.1"/>
    <property type="molecule type" value="Genomic_DNA"/>
</dbReference>
<accession>A0A857JG94</accession>
<protein>
    <submittedName>
        <fullName evidence="2">NAD(P)-binding protein</fullName>
    </submittedName>
</protein>
<dbReference type="InterPro" id="IPR036188">
    <property type="entry name" value="FAD/NAD-bd_sf"/>
</dbReference>
<dbReference type="Pfam" id="PF01593">
    <property type="entry name" value="Amino_oxidase"/>
    <property type="match status" value="1"/>
</dbReference>
<gene>
    <name evidence="2" type="ORF">GT347_23445</name>
</gene>
<dbReference type="NCBIfam" id="TIGR03467">
    <property type="entry name" value="HpnE"/>
    <property type="match status" value="1"/>
</dbReference>
<dbReference type="SUPFAM" id="SSF51905">
    <property type="entry name" value="FAD/NAD(P)-binding domain"/>
    <property type="match status" value="1"/>
</dbReference>
<name>A0A857JG94_9BURK</name>
<dbReference type="InterPro" id="IPR017830">
    <property type="entry name" value="SQase_HpnE"/>
</dbReference>
<evidence type="ECO:0000313" key="3">
    <source>
        <dbReference type="Proteomes" id="UP000464787"/>
    </source>
</evidence>
<dbReference type="InterPro" id="IPR050464">
    <property type="entry name" value="Zeta_carotene_desat/Oxidored"/>
</dbReference>
<dbReference type="Proteomes" id="UP000464787">
    <property type="component" value="Chromosome"/>
</dbReference>
<sequence length="410" mass="43581">MGAGWAGIACAVEAVRRGARVTLFEAGRQAGGRARAVDGPGMVLDNGQHILIGAYTATLELMRGVGADPDALLLRQPLSLRFADGGGIALPRGPAMAALLAGMLRARGWTWRDKAALLRTAAGWRLRGFRCDGHLTVAALCRGLPPRVREELIDPLCVSALNTPSEQAGAEVFLRVLRDALFSVPGGSDLLLPRADLGALLPEPALRWLRAHRCELRLGCRVQTLQSTPDGWMVDGEAFERVVIACPPGEAARLADAAAPAWSRQARQLRFEPIATVYAQAAQGLPRPMLALRSGGDETPAQFVFDRGRLGGPSGLLAFVASAWHGEREQLESGVVRQAREQLGLALQPLSTIVEKRATFACTPGLVRPPLDLAPKLLACGDYIDGPYPATLEGAVLSGLDAARKATQPF</sequence>
<organism evidence="2 3">
    <name type="scientific">Xylophilus rhododendri</name>
    <dbReference type="NCBI Taxonomy" id="2697032"/>
    <lineage>
        <taxon>Bacteria</taxon>
        <taxon>Pseudomonadati</taxon>
        <taxon>Pseudomonadota</taxon>
        <taxon>Betaproteobacteria</taxon>
        <taxon>Burkholderiales</taxon>
        <taxon>Xylophilus</taxon>
    </lineage>
</organism>
<dbReference type="InterPro" id="IPR002937">
    <property type="entry name" value="Amino_oxidase"/>
</dbReference>
<keyword evidence="3" id="KW-1185">Reference proteome</keyword>
<feature type="domain" description="Amine oxidase" evidence="1">
    <location>
        <begin position="6"/>
        <end position="405"/>
    </location>
</feature>
<dbReference type="GO" id="GO:0016491">
    <property type="term" value="F:oxidoreductase activity"/>
    <property type="evidence" value="ECO:0007669"/>
    <property type="project" value="InterPro"/>
</dbReference>
<evidence type="ECO:0000313" key="2">
    <source>
        <dbReference type="EMBL" id="QHJ01686.1"/>
    </source>
</evidence>
<dbReference type="KEGG" id="xyk:GT347_23445"/>
<dbReference type="PANTHER" id="PTHR42923:SF47">
    <property type="entry name" value="BLR3003 PROTEIN"/>
    <property type="match status" value="1"/>
</dbReference>
<proteinExistence type="predicted"/>
<reference evidence="2 3" key="1">
    <citation type="submission" date="2020-01" db="EMBL/GenBank/DDBJ databases">
        <title>Genome sequencing of strain KACC 21265.</title>
        <authorList>
            <person name="Heo J."/>
            <person name="Kim S.-J."/>
            <person name="Kim J.-S."/>
            <person name="Hong S.-B."/>
            <person name="Kwon S.-W."/>
        </authorList>
    </citation>
    <scope>NUCLEOTIDE SEQUENCE [LARGE SCALE GENOMIC DNA]</scope>
    <source>
        <strain evidence="2 3">KACC 21265</strain>
    </source>
</reference>
<evidence type="ECO:0000259" key="1">
    <source>
        <dbReference type="Pfam" id="PF01593"/>
    </source>
</evidence>
<dbReference type="AlphaFoldDB" id="A0A857JG94"/>
<dbReference type="PANTHER" id="PTHR42923">
    <property type="entry name" value="PROTOPORPHYRINOGEN OXIDASE"/>
    <property type="match status" value="1"/>
</dbReference>